<dbReference type="PANTHER" id="PTHR33495">
    <property type="entry name" value="ANTI-SIGMA FACTOR ANTAGONIST TM_1081-RELATED-RELATED"/>
    <property type="match status" value="1"/>
</dbReference>
<feature type="domain" description="STAS" evidence="3">
    <location>
        <begin position="25"/>
        <end position="105"/>
    </location>
</feature>
<reference evidence="4 5" key="1">
    <citation type="submission" date="2019-05" db="EMBL/GenBank/DDBJ databases">
        <title>Draft genome sequence of Actinomadura sp. 14C53.</title>
        <authorList>
            <person name="Saricaoglu S."/>
            <person name="Isik K."/>
        </authorList>
    </citation>
    <scope>NUCLEOTIDE SEQUENCE [LARGE SCALE GENOMIC DNA]</scope>
    <source>
        <strain evidence="4 5">14C53</strain>
    </source>
</reference>
<evidence type="ECO:0000256" key="1">
    <source>
        <dbReference type="ARBA" id="ARBA00009013"/>
    </source>
</evidence>
<dbReference type="SUPFAM" id="SSF52091">
    <property type="entry name" value="SpoIIaa-like"/>
    <property type="match status" value="1"/>
</dbReference>
<comment type="similarity">
    <text evidence="1 2">Belongs to the anti-sigma-factor antagonist family.</text>
</comment>
<dbReference type="PANTHER" id="PTHR33495:SF2">
    <property type="entry name" value="ANTI-SIGMA FACTOR ANTAGONIST TM_1081-RELATED"/>
    <property type="match status" value="1"/>
</dbReference>
<dbReference type="AlphaFoldDB" id="A0A5C4JKC1"/>
<dbReference type="RefSeq" id="WP_138643103.1">
    <property type="nucleotide sequence ID" value="NZ_VCKW01000002.1"/>
</dbReference>
<organism evidence="4 5">
    <name type="scientific">Actinomadura soli</name>
    <dbReference type="NCBI Taxonomy" id="2508997"/>
    <lineage>
        <taxon>Bacteria</taxon>
        <taxon>Bacillati</taxon>
        <taxon>Actinomycetota</taxon>
        <taxon>Actinomycetes</taxon>
        <taxon>Streptosporangiales</taxon>
        <taxon>Thermomonosporaceae</taxon>
        <taxon>Actinomadura</taxon>
    </lineage>
</organism>
<evidence type="ECO:0000313" key="5">
    <source>
        <dbReference type="Proteomes" id="UP000309174"/>
    </source>
</evidence>
<evidence type="ECO:0000313" key="4">
    <source>
        <dbReference type="EMBL" id="TMR07330.1"/>
    </source>
</evidence>
<dbReference type="Pfam" id="PF01740">
    <property type="entry name" value="STAS"/>
    <property type="match status" value="1"/>
</dbReference>
<dbReference type="CDD" id="cd07043">
    <property type="entry name" value="STAS_anti-anti-sigma_factors"/>
    <property type="match status" value="1"/>
</dbReference>
<sequence length="130" mass="13855">MTPQHHPGRTAGAGLTHERFADHTVVAISGELDMSSTPSLRERLYVALRDPGMYVIIDLSGVTFCDASGLAMLVGARRRVEGTSTTLILARPRPQTAKLLRVTGLLHAFTIHHSAGWAQTAGSDPRSAAA</sequence>
<accession>A0A5C4JKC1</accession>
<dbReference type="InterPro" id="IPR003658">
    <property type="entry name" value="Anti-sigma_ant"/>
</dbReference>
<dbReference type="NCBIfam" id="TIGR00377">
    <property type="entry name" value="ant_ant_sig"/>
    <property type="match status" value="1"/>
</dbReference>
<keyword evidence="5" id="KW-1185">Reference proteome</keyword>
<dbReference type="EMBL" id="VCKW01000002">
    <property type="protein sequence ID" value="TMR07330.1"/>
    <property type="molecule type" value="Genomic_DNA"/>
</dbReference>
<dbReference type="InterPro" id="IPR002645">
    <property type="entry name" value="STAS_dom"/>
</dbReference>
<dbReference type="PROSITE" id="PS50801">
    <property type="entry name" value="STAS"/>
    <property type="match status" value="1"/>
</dbReference>
<dbReference type="InterPro" id="IPR036513">
    <property type="entry name" value="STAS_dom_sf"/>
</dbReference>
<evidence type="ECO:0000256" key="2">
    <source>
        <dbReference type="RuleBase" id="RU003749"/>
    </source>
</evidence>
<protein>
    <recommendedName>
        <fullName evidence="2">Anti-sigma factor antagonist</fullName>
    </recommendedName>
</protein>
<dbReference type="OrthoDB" id="3294096at2"/>
<dbReference type="Proteomes" id="UP000309174">
    <property type="component" value="Unassembled WGS sequence"/>
</dbReference>
<dbReference type="GO" id="GO:0043856">
    <property type="term" value="F:anti-sigma factor antagonist activity"/>
    <property type="evidence" value="ECO:0007669"/>
    <property type="project" value="InterPro"/>
</dbReference>
<comment type="caution">
    <text evidence="4">The sequence shown here is derived from an EMBL/GenBank/DDBJ whole genome shotgun (WGS) entry which is preliminary data.</text>
</comment>
<dbReference type="Gene3D" id="3.30.750.24">
    <property type="entry name" value="STAS domain"/>
    <property type="match status" value="1"/>
</dbReference>
<gene>
    <name evidence="4" type="ORF">ETD83_00845</name>
</gene>
<name>A0A5C4JKC1_9ACTN</name>
<evidence type="ECO:0000259" key="3">
    <source>
        <dbReference type="PROSITE" id="PS50801"/>
    </source>
</evidence>
<proteinExistence type="inferred from homology"/>